<organism evidence="12 13">
    <name type="scientific">Planoprotostelium fungivorum</name>
    <dbReference type="NCBI Taxonomy" id="1890364"/>
    <lineage>
        <taxon>Eukaryota</taxon>
        <taxon>Amoebozoa</taxon>
        <taxon>Evosea</taxon>
        <taxon>Variosea</taxon>
        <taxon>Cavosteliida</taxon>
        <taxon>Cavosteliaceae</taxon>
        <taxon>Planoprotostelium</taxon>
    </lineage>
</organism>
<gene>
    <name evidence="12" type="ORF">PROFUN_01388</name>
</gene>
<comment type="subcellular location">
    <subcellularLocation>
        <location evidence="1">Endoplasmic reticulum membrane</location>
        <topology evidence="1">Single-pass membrane protein</topology>
    </subcellularLocation>
</comment>
<proteinExistence type="inferred from homology"/>
<reference evidence="12 13" key="1">
    <citation type="journal article" date="2018" name="Genome Biol. Evol.">
        <title>Multiple Roots of Fruiting Body Formation in Amoebozoa.</title>
        <authorList>
            <person name="Hillmann F."/>
            <person name="Forbes G."/>
            <person name="Novohradska S."/>
            <person name="Ferling I."/>
            <person name="Riege K."/>
            <person name="Groth M."/>
            <person name="Westermann M."/>
            <person name="Marz M."/>
            <person name="Spaller T."/>
            <person name="Winckler T."/>
            <person name="Schaap P."/>
            <person name="Glockner G."/>
        </authorList>
    </citation>
    <scope>NUCLEOTIDE SEQUENCE [LARGE SCALE GENOMIC DNA]</scope>
    <source>
        <strain evidence="12 13">Jena</strain>
    </source>
</reference>
<keyword evidence="6" id="KW-0256">Endoplasmic reticulum</keyword>
<dbReference type="EMBL" id="MDYQ01000022">
    <property type="protein sequence ID" value="PRP87126.1"/>
    <property type="molecule type" value="Genomic_DNA"/>
</dbReference>
<dbReference type="OrthoDB" id="5546453at2759"/>
<evidence type="ECO:0000256" key="7">
    <source>
        <dbReference type="ARBA" id="ARBA00022989"/>
    </source>
</evidence>
<dbReference type="GO" id="GO:0006506">
    <property type="term" value="P:GPI anchor biosynthetic process"/>
    <property type="evidence" value="ECO:0007669"/>
    <property type="project" value="UniProtKB-UniPathway"/>
</dbReference>
<keyword evidence="8 10" id="KW-0472">Membrane</keyword>
<dbReference type="InterPro" id="IPR040039">
    <property type="entry name" value="PIGX"/>
</dbReference>
<protein>
    <submittedName>
        <fullName evidence="12">Phosphatidylinositol-glycan biosynthesis class X protein-like</fullName>
    </submittedName>
</protein>
<evidence type="ECO:0000256" key="1">
    <source>
        <dbReference type="ARBA" id="ARBA00004389"/>
    </source>
</evidence>
<evidence type="ECO:0000256" key="2">
    <source>
        <dbReference type="ARBA" id="ARBA00004687"/>
    </source>
</evidence>
<comment type="pathway">
    <text evidence="2">Glycolipid biosynthesis; glycosylphosphatidylinositol-anchor biosynthesis.</text>
</comment>
<keyword evidence="13" id="KW-1185">Reference proteome</keyword>
<evidence type="ECO:0000256" key="3">
    <source>
        <dbReference type="ARBA" id="ARBA00010345"/>
    </source>
</evidence>
<dbReference type="Proteomes" id="UP000241769">
    <property type="component" value="Unassembled WGS sequence"/>
</dbReference>
<dbReference type="InterPro" id="IPR013233">
    <property type="entry name" value="PIG-X/PBN1"/>
</dbReference>
<keyword evidence="9" id="KW-0325">Glycoprotein</keyword>
<keyword evidence="7 10" id="KW-1133">Transmembrane helix</keyword>
<dbReference type="AlphaFoldDB" id="A0A2P6NT52"/>
<evidence type="ECO:0000256" key="9">
    <source>
        <dbReference type="ARBA" id="ARBA00023180"/>
    </source>
</evidence>
<comment type="similarity">
    <text evidence="3">Belongs to the PIGX family.</text>
</comment>
<dbReference type="PANTHER" id="PTHR28650:SF1">
    <property type="entry name" value="PHOSPHATIDYLINOSITOL-GLYCAN BIOSYNTHESIS CLASS X PROTEIN"/>
    <property type="match status" value="1"/>
</dbReference>
<name>A0A2P6NT52_9EUKA</name>
<dbReference type="UniPathway" id="UPA00196"/>
<dbReference type="STRING" id="1890364.A0A2P6NT52"/>
<dbReference type="GO" id="GO:0005789">
    <property type="term" value="C:endoplasmic reticulum membrane"/>
    <property type="evidence" value="ECO:0007669"/>
    <property type="project" value="UniProtKB-SubCell"/>
</dbReference>
<keyword evidence="4" id="KW-0337">GPI-anchor biosynthesis</keyword>
<feature type="signal peptide" evidence="11">
    <location>
        <begin position="1"/>
        <end position="18"/>
    </location>
</feature>
<evidence type="ECO:0000313" key="12">
    <source>
        <dbReference type="EMBL" id="PRP87126.1"/>
    </source>
</evidence>
<evidence type="ECO:0000256" key="8">
    <source>
        <dbReference type="ARBA" id="ARBA00023136"/>
    </source>
</evidence>
<feature type="transmembrane region" description="Helical" evidence="10">
    <location>
        <begin position="222"/>
        <end position="243"/>
    </location>
</feature>
<dbReference type="InParanoid" id="A0A2P6NT52"/>
<evidence type="ECO:0000256" key="11">
    <source>
        <dbReference type="SAM" id="SignalP"/>
    </source>
</evidence>
<evidence type="ECO:0000256" key="6">
    <source>
        <dbReference type="ARBA" id="ARBA00022824"/>
    </source>
</evidence>
<evidence type="ECO:0000256" key="10">
    <source>
        <dbReference type="SAM" id="Phobius"/>
    </source>
</evidence>
<keyword evidence="5 10" id="KW-0812">Transmembrane</keyword>
<evidence type="ECO:0000256" key="4">
    <source>
        <dbReference type="ARBA" id="ARBA00022502"/>
    </source>
</evidence>
<dbReference type="SMART" id="SM00780">
    <property type="entry name" value="PIG-X"/>
    <property type="match status" value="1"/>
</dbReference>
<sequence length="246" mass="28066">MRSLGIILVFNILQVLCASRIDSSFPFASGSFQSLAPLHSLPANAKEAECKVTATVNRELLNEGFHKRFRTEVRVEGKDIKNCVLLSIEDLNESFYVDRYQLRDEEEWNSKMDNSNNSIFRVRPASEMDLERPSHLLERSNSDVYVFSEGSKEIIIDYPLHLRYHPVRSDVTHTHAVLPKPRLFMQCGQIHWNDVSKWEPLCNTGEDLQVKVPVGSTEDRQMVSVATIIACLLGTFLVAYSTLKYS</sequence>
<feature type="chain" id="PRO_5015167194" evidence="11">
    <location>
        <begin position="19"/>
        <end position="246"/>
    </location>
</feature>
<comment type="caution">
    <text evidence="12">The sequence shown here is derived from an EMBL/GenBank/DDBJ whole genome shotgun (WGS) entry which is preliminary data.</text>
</comment>
<evidence type="ECO:0000256" key="5">
    <source>
        <dbReference type="ARBA" id="ARBA00022692"/>
    </source>
</evidence>
<dbReference type="Pfam" id="PF08320">
    <property type="entry name" value="PIG-X"/>
    <property type="match status" value="1"/>
</dbReference>
<evidence type="ECO:0000313" key="13">
    <source>
        <dbReference type="Proteomes" id="UP000241769"/>
    </source>
</evidence>
<dbReference type="PANTHER" id="PTHR28650">
    <property type="entry name" value="PHOSPHATIDYLINOSITOL-GLYCAN BIOSYNTHESIS CLASS X PROTEIN"/>
    <property type="match status" value="1"/>
</dbReference>
<keyword evidence="11" id="KW-0732">Signal</keyword>
<accession>A0A2P6NT52</accession>